<protein>
    <submittedName>
        <fullName evidence="4">TPR repeat protein</fullName>
    </submittedName>
</protein>
<dbReference type="KEGG" id="hte:Hydth_0219"/>
<dbReference type="PROSITE" id="PS50293">
    <property type="entry name" value="TPR_REGION"/>
    <property type="match status" value="1"/>
</dbReference>
<proteinExistence type="predicted"/>
<dbReference type="STRING" id="608538.HTH_0220"/>
<evidence type="ECO:0000313" key="5">
    <source>
        <dbReference type="Proteomes" id="UP000002574"/>
    </source>
</evidence>
<dbReference type="eggNOG" id="COG3063">
    <property type="taxonomic scope" value="Bacteria"/>
</dbReference>
<feature type="repeat" description="TPR" evidence="3">
    <location>
        <begin position="29"/>
        <end position="62"/>
    </location>
</feature>
<evidence type="ECO:0000256" key="1">
    <source>
        <dbReference type="ARBA" id="ARBA00022737"/>
    </source>
</evidence>
<dbReference type="EMBL" id="AP011112">
    <property type="protein sequence ID" value="BAI68687.1"/>
    <property type="molecule type" value="Genomic_DNA"/>
</dbReference>
<dbReference type="PROSITE" id="PS50005">
    <property type="entry name" value="TPR"/>
    <property type="match status" value="2"/>
</dbReference>
<reference evidence="4 5" key="1">
    <citation type="journal article" date="2010" name="J. Bacteriol.">
        <title>Complete genome sequence of the thermophilic, obligately chemolithoautotrophic hydrogen-oxidizing bacterium Hydrogenobacter thermophilus TK-6.</title>
        <authorList>
            <person name="Arai H."/>
            <person name="Kanbe H."/>
            <person name="Ishii M."/>
            <person name="Igarashi Y."/>
        </authorList>
    </citation>
    <scope>NUCLEOTIDE SEQUENCE [LARGE SCALE GENOMIC DNA]</scope>
    <source>
        <strain evidence="5">DSM 6534 / IAM 12695 / TK-6 [Tokyo]</strain>
    </source>
</reference>
<dbReference type="KEGG" id="hth:HTH_0220"/>
<dbReference type="SMART" id="SM00028">
    <property type="entry name" value="TPR"/>
    <property type="match status" value="3"/>
</dbReference>
<gene>
    <name evidence="4" type="ordered locus">HTH_0220</name>
</gene>
<evidence type="ECO:0000256" key="2">
    <source>
        <dbReference type="ARBA" id="ARBA00022803"/>
    </source>
</evidence>
<dbReference type="OrthoDB" id="9794802at2"/>
<dbReference type="InterPro" id="IPR011990">
    <property type="entry name" value="TPR-like_helical_dom_sf"/>
</dbReference>
<keyword evidence="5" id="KW-1185">Reference proteome</keyword>
<dbReference type="Gene3D" id="1.25.40.10">
    <property type="entry name" value="Tetratricopeptide repeat domain"/>
    <property type="match status" value="1"/>
</dbReference>
<dbReference type="PROSITE" id="PS51257">
    <property type="entry name" value="PROKAR_LIPOPROTEIN"/>
    <property type="match status" value="1"/>
</dbReference>
<accession>D3DFT5</accession>
<feature type="repeat" description="TPR" evidence="3">
    <location>
        <begin position="63"/>
        <end position="96"/>
    </location>
</feature>
<name>D3DFT5_HYDTT</name>
<dbReference type="PANTHER" id="PTHR12558">
    <property type="entry name" value="CELL DIVISION CYCLE 16,23,27"/>
    <property type="match status" value="1"/>
</dbReference>
<evidence type="ECO:0000313" key="4">
    <source>
        <dbReference type="EMBL" id="BAI68687.1"/>
    </source>
</evidence>
<dbReference type="InterPro" id="IPR013105">
    <property type="entry name" value="TPR_2"/>
</dbReference>
<dbReference type="AlphaFoldDB" id="D3DFT5"/>
<dbReference type="InterPro" id="IPR019734">
    <property type="entry name" value="TPR_rpt"/>
</dbReference>
<evidence type="ECO:0000256" key="3">
    <source>
        <dbReference type="PROSITE-ProRule" id="PRU00339"/>
    </source>
</evidence>
<sequence length="142" mass="16682">MKKVLVFILSFAFSCAMPRVIVLDDPLTAEEHLNLGYIYERKGELKPAKEEYEKALQKDKNMWKAHFNLGNVYAKMEDYAKAEREYKRALELKPNDPDILNNLAWVLYKQGRKEEALLLIKKAISIDDREEYRNTLREIEGS</sequence>
<dbReference type="RefSeq" id="WP_012962870.1">
    <property type="nucleotide sequence ID" value="NC_013799.1"/>
</dbReference>
<dbReference type="Pfam" id="PF13424">
    <property type="entry name" value="TPR_12"/>
    <property type="match status" value="1"/>
</dbReference>
<dbReference type="SUPFAM" id="SSF48452">
    <property type="entry name" value="TPR-like"/>
    <property type="match status" value="1"/>
</dbReference>
<keyword evidence="2 3" id="KW-0802">TPR repeat</keyword>
<dbReference type="PANTHER" id="PTHR12558:SF13">
    <property type="entry name" value="CELL DIVISION CYCLE PROTEIN 27 HOMOLOG"/>
    <property type="match status" value="1"/>
</dbReference>
<dbReference type="Proteomes" id="UP000002574">
    <property type="component" value="Chromosome"/>
</dbReference>
<keyword evidence="1" id="KW-0677">Repeat</keyword>
<organism evidence="4 5">
    <name type="scientific">Hydrogenobacter thermophilus (strain DSM 6534 / IAM 12695 / TK-6)</name>
    <dbReference type="NCBI Taxonomy" id="608538"/>
    <lineage>
        <taxon>Bacteria</taxon>
        <taxon>Pseudomonadati</taxon>
        <taxon>Aquificota</taxon>
        <taxon>Aquificia</taxon>
        <taxon>Aquificales</taxon>
        <taxon>Aquificaceae</taxon>
        <taxon>Hydrogenobacter</taxon>
    </lineage>
</organism>
<dbReference type="Pfam" id="PF07719">
    <property type="entry name" value="TPR_2"/>
    <property type="match status" value="1"/>
</dbReference>